<dbReference type="Gene3D" id="3.40.50.150">
    <property type="entry name" value="Vaccinia Virus protein VP39"/>
    <property type="match status" value="1"/>
</dbReference>
<evidence type="ECO:0000259" key="2">
    <source>
        <dbReference type="Pfam" id="PF13649"/>
    </source>
</evidence>
<evidence type="ECO:0000313" key="3">
    <source>
        <dbReference type="EMBL" id="MDR7071347.1"/>
    </source>
</evidence>
<reference evidence="3 4" key="1">
    <citation type="submission" date="2023-07" db="EMBL/GenBank/DDBJ databases">
        <title>Sorghum-associated microbial communities from plants grown in Nebraska, USA.</title>
        <authorList>
            <person name="Schachtman D."/>
        </authorList>
    </citation>
    <scope>NUCLEOTIDE SEQUENCE [LARGE SCALE GENOMIC DNA]</scope>
    <source>
        <strain evidence="3 4">BE211</strain>
    </source>
</reference>
<dbReference type="InterPro" id="IPR041698">
    <property type="entry name" value="Methyltransf_25"/>
</dbReference>
<organism evidence="3 4">
    <name type="scientific">Fictibacillus barbaricus</name>
    <dbReference type="NCBI Taxonomy" id="182136"/>
    <lineage>
        <taxon>Bacteria</taxon>
        <taxon>Bacillati</taxon>
        <taxon>Bacillota</taxon>
        <taxon>Bacilli</taxon>
        <taxon>Bacillales</taxon>
        <taxon>Fictibacillaceae</taxon>
        <taxon>Fictibacillus</taxon>
    </lineage>
</organism>
<protein>
    <submittedName>
        <fullName evidence="3">Cyclopropane fatty-acyl-phospholipid synthase-like methyltransferase</fullName>
    </submittedName>
</protein>
<dbReference type="InterPro" id="IPR029063">
    <property type="entry name" value="SAM-dependent_MTases_sf"/>
</dbReference>
<name>A0ABU1TVY2_9BACL</name>
<feature type="domain" description="Methyltransferase" evidence="2">
    <location>
        <begin position="62"/>
        <end position="156"/>
    </location>
</feature>
<comment type="caution">
    <text evidence="3">The sequence shown here is derived from an EMBL/GenBank/DDBJ whole genome shotgun (WGS) entry which is preliminary data.</text>
</comment>
<accession>A0ABU1TVY2</accession>
<dbReference type="PANTHER" id="PTHR43861">
    <property type="entry name" value="TRANS-ACONITATE 2-METHYLTRANSFERASE-RELATED"/>
    <property type="match status" value="1"/>
</dbReference>
<dbReference type="EMBL" id="JAVDWA010000001">
    <property type="protein sequence ID" value="MDR7071347.1"/>
    <property type="molecule type" value="Genomic_DNA"/>
</dbReference>
<dbReference type="Pfam" id="PF13649">
    <property type="entry name" value="Methyltransf_25"/>
    <property type="match status" value="1"/>
</dbReference>
<dbReference type="Proteomes" id="UP001258181">
    <property type="component" value="Unassembled WGS sequence"/>
</dbReference>
<gene>
    <name evidence="3" type="ORF">J2X07_000322</name>
</gene>
<sequence>MTKTITKTEHLYDMLDSLLRDEGAFWNSFYEDRNKKIPFFVDSPDENLVNYVESGIISPGRVLELGCGPGRNAIYLAENGFEVDAVDLSSEGLQWAKERAAKKGVNVNFIQGNIFKMEFPHHQYDFIYDCGCFHHVPPHRRVSYLHLLNNSLKDDGHFAITCFDAEGMGMNVSDEEVYKERSMKGGLGYTLEKMRDVFAGFQELELRKMNEIIQPASVFGLPFLWAGLYKK</sequence>
<keyword evidence="4" id="KW-1185">Reference proteome</keyword>
<evidence type="ECO:0000313" key="4">
    <source>
        <dbReference type="Proteomes" id="UP001258181"/>
    </source>
</evidence>
<evidence type="ECO:0000256" key="1">
    <source>
        <dbReference type="ARBA" id="ARBA00022679"/>
    </source>
</evidence>
<dbReference type="SUPFAM" id="SSF53335">
    <property type="entry name" value="S-adenosyl-L-methionine-dependent methyltransferases"/>
    <property type="match status" value="1"/>
</dbReference>
<proteinExistence type="predicted"/>
<keyword evidence="1" id="KW-0808">Transferase</keyword>
<dbReference type="CDD" id="cd02440">
    <property type="entry name" value="AdoMet_MTases"/>
    <property type="match status" value="1"/>
</dbReference>